<dbReference type="Pfam" id="PF11306">
    <property type="entry name" value="DUF3108"/>
    <property type="match status" value="1"/>
</dbReference>
<proteinExistence type="predicted"/>
<evidence type="ECO:0000256" key="1">
    <source>
        <dbReference type="SAM" id="SignalP"/>
    </source>
</evidence>
<reference evidence="3" key="1">
    <citation type="journal article" date="2019" name="Int. J. Syst. Evol. Microbiol.">
        <title>The Global Catalogue of Microorganisms (GCM) 10K type strain sequencing project: providing services to taxonomists for standard genome sequencing and annotation.</title>
        <authorList>
            <consortium name="The Broad Institute Genomics Platform"/>
            <consortium name="The Broad Institute Genome Sequencing Center for Infectious Disease"/>
            <person name="Wu L."/>
            <person name="Ma J."/>
        </authorList>
    </citation>
    <scope>NUCLEOTIDE SEQUENCE [LARGE SCALE GENOMIC DNA]</scope>
    <source>
        <strain evidence="3">CCUG 53762</strain>
    </source>
</reference>
<comment type="caution">
    <text evidence="2">The sequence shown here is derived from an EMBL/GenBank/DDBJ whole genome shotgun (WGS) entry which is preliminary data.</text>
</comment>
<evidence type="ECO:0000313" key="3">
    <source>
        <dbReference type="Proteomes" id="UP001597118"/>
    </source>
</evidence>
<name>A0ABW4I8H6_9SPHI</name>
<keyword evidence="1" id="KW-0732">Signal</keyword>
<protein>
    <submittedName>
        <fullName evidence="2">DUF3108 domain-containing protein</fullName>
    </submittedName>
</protein>
<keyword evidence="3" id="KW-1185">Reference proteome</keyword>
<dbReference type="InterPro" id="IPR021457">
    <property type="entry name" value="DUF3108"/>
</dbReference>
<feature type="signal peptide" evidence="1">
    <location>
        <begin position="1"/>
        <end position="24"/>
    </location>
</feature>
<accession>A0ABW4I8H6</accession>
<gene>
    <name evidence="2" type="ORF">ACFSAH_04070</name>
</gene>
<dbReference type="Proteomes" id="UP001597118">
    <property type="component" value="Unassembled WGS sequence"/>
</dbReference>
<dbReference type="EMBL" id="JBHUDG010000003">
    <property type="protein sequence ID" value="MFD1629038.1"/>
    <property type="molecule type" value="Genomic_DNA"/>
</dbReference>
<dbReference type="RefSeq" id="WP_379661419.1">
    <property type="nucleotide sequence ID" value="NZ_JBHUDG010000003.1"/>
</dbReference>
<sequence>MAKFIATFFLMLVAYAPVFSQTLAYVKNSSFDAGEVLRYKLKYGFITAAEATLQVFDSDIKFGGKPAYHLVALGRTYSAFDFFFKVRNRYESYIDKTNYTPFMYAEDIKEDNYRRVDKVKFNQTERKITGNEGTFTSPVSQTFDMVSAYYFARNLDLTGIKPGDQLTLTYFLKDEVTPLTIEYIGKEVIKTAKGKIRCLKFSPSISPGRIFKKNSQLFLWITDDENRIPVKAQAEVIVGNVTMEIADATGLKRPLQIVK</sequence>
<feature type="chain" id="PRO_5045182720" evidence="1">
    <location>
        <begin position="25"/>
        <end position="259"/>
    </location>
</feature>
<organism evidence="2 3">
    <name type="scientific">Pseudopedobacter beijingensis</name>
    <dbReference type="NCBI Taxonomy" id="1207056"/>
    <lineage>
        <taxon>Bacteria</taxon>
        <taxon>Pseudomonadati</taxon>
        <taxon>Bacteroidota</taxon>
        <taxon>Sphingobacteriia</taxon>
        <taxon>Sphingobacteriales</taxon>
        <taxon>Sphingobacteriaceae</taxon>
        <taxon>Pseudopedobacter</taxon>
    </lineage>
</organism>
<evidence type="ECO:0000313" key="2">
    <source>
        <dbReference type="EMBL" id="MFD1629038.1"/>
    </source>
</evidence>